<feature type="signal peptide" evidence="1">
    <location>
        <begin position="1"/>
        <end position="23"/>
    </location>
</feature>
<organism evidence="2 3">
    <name type="scientific">Nostoc linckia z8</name>
    <dbReference type="NCBI Taxonomy" id="1628746"/>
    <lineage>
        <taxon>Bacteria</taxon>
        <taxon>Bacillati</taxon>
        <taxon>Cyanobacteriota</taxon>
        <taxon>Cyanophyceae</taxon>
        <taxon>Nostocales</taxon>
        <taxon>Nostocaceae</taxon>
        <taxon>Nostoc</taxon>
    </lineage>
</organism>
<evidence type="ECO:0000313" key="3">
    <source>
        <dbReference type="Proteomes" id="UP000222310"/>
    </source>
</evidence>
<name>A0A9Q5ZGI0_NOSLI</name>
<evidence type="ECO:0000313" key="2">
    <source>
        <dbReference type="EMBL" id="PHK07071.1"/>
    </source>
</evidence>
<dbReference type="AlphaFoldDB" id="A0A9Q5ZGI0"/>
<proteinExistence type="predicted"/>
<accession>A0A9Q5ZGI0</accession>
<feature type="chain" id="PRO_5040377212" evidence="1">
    <location>
        <begin position="24"/>
        <end position="115"/>
    </location>
</feature>
<dbReference type="GeneID" id="57091891"/>
<dbReference type="Proteomes" id="UP000222310">
    <property type="component" value="Unassembled WGS sequence"/>
</dbReference>
<keyword evidence="1" id="KW-0732">Signal</keyword>
<protein>
    <submittedName>
        <fullName evidence="2">Uncharacterized protein</fullName>
    </submittedName>
</protein>
<dbReference type="RefSeq" id="WP_099067328.1">
    <property type="nucleotide sequence ID" value="NZ_LAHD01000003.1"/>
</dbReference>
<evidence type="ECO:0000256" key="1">
    <source>
        <dbReference type="SAM" id="SignalP"/>
    </source>
</evidence>
<gene>
    <name evidence="2" type="ORF">VF08_02070</name>
</gene>
<reference evidence="2 3" key="1">
    <citation type="submission" date="2015-02" db="EMBL/GenBank/DDBJ databases">
        <title>Nostoc linckia genome annotation.</title>
        <authorList>
            <person name="Zhou Z."/>
        </authorList>
    </citation>
    <scope>NUCLEOTIDE SEQUENCE [LARGE SCALE GENOMIC DNA]</scope>
    <source>
        <strain evidence="3">z8</strain>
    </source>
</reference>
<comment type="caution">
    <text evidence="2">The sequence shown here is derived from an EMBL/GenBank/DDBJ whole genome shotgun (WGS) entry which is preliminary data.</text>
</comment>
<dbReference type="EMBL" id="LAHD01000003">
    <property type="protein sequence ID" value="PHK07071.1"/>
    <property type="molecule type" value="Genomic_DNA"/>
</dbReference>
<sequence>MKFRALVNSALIIASITFMPAIAGAQTVKNNHNGSYLQPFNIVFLAYQGYLEGQGIPSMGTLLYQYQIGKVTAKDVVEAAIKAKKLPAEVINDEYYLSAVELQLSSLGNGNKLRN</sequence>